<keyword evidence="4" id="KW-1185">Reference proteome</keyword>
<dbReference type="InterPro" id="IPR009937">
    <property type="entry name" value="Phage_holin_3_6"/>
</dbReference>
<dbReference type="RefSeq" id="WP_118768445.1">
    <property type="nucleotide sequence ID" value="NZ_QWKP01000220.1"/>
</dbReference>
<feature type="transmembrane region" description="Helical" evidence="2">
    <location>
        <begin position="62"/>
        <end position="88"/>
    </location>
</feature>
<keyword evidence="2" id="KW-0472">Membrane</keyword>
<dbReference type="OrthoDB" id="4827050at2"/>
<feature type="region of interest" description="Disordered" evidence="1">
    <location>
        <begin position="122"/>
        <end position="143"/>
    </location>
</feature>
<gene>
    <name evidence="3" type="ORF">D1825_16175</name>
</gene>
<evidence type="ECO:0000313" key="3">
    <source>
        <dbReference type="EMBL" id="RHA37771.1"/>
    </source>
</evidence>
<keyword evidence="2" id="KW-1133">Transmembrane helix</keyword>
<evidence type="ECO:0000313" key="4">
    <source>
        <dbReference type="Proteomes" id="UP000283374"/>
    </source>
</evidence>
<feature type="transmembrane region" description="Helical" evidence="2">
    <location>
        <begin position="94"/>
        <end position="116"/>
    </location>
</feature>
<organism evidence="3 4">
    <name type="scientific">Cellulomonas rhizosphaerae</name>
    <dbReference type="NCBI Taxonomy" id="2293719"/>
    <lineage>
        <taxon>Bacteria</taxon>
        <taxon>Bacillati</taxon>
        <taxon>Actinomycetota</taxon>
        <taxon>Actinomycetes</taxon>
        <taxon>Micrococcales</taxon>
        <taxon>Cellulomonadaceae</taxon>
        <taxon>Cellulomonas</taxon>
    </lineage>
</organism>
<feature type="compositionally biased region" description="Pro residues" evidence="1">
    <location>
        <begin position="122"/>
        <end position="132"/>
    </location>
</feature>
<reference evidence="3 4" key="1">
    <citation type="submission" date="2018-08" db="EMBL/GenBank/DDBJ databases">
        <title>Cellulomonas rhizosphaerae sp. nov., a novel actinomycete isolated from soil.</title>
        <authorList>
            <person name="Tian Y."/>
        </authorList>
    </citation>
    <scope>NUCLEOTIDE SEQUENCE [LARGE SCALE GENOMIC DNA]</scope>
    <source>
        <strain evidence="3 4">NEAU-TCZ24</strain>
    </source>
</reference>
<dbReference type="Proteomes" id="UP000283374">
    <property type="component" value="Unassembled WGS sequence"/>
</dbReference>
<dbReference type="AlphaFoldDB" id="A0A413RHX4"/>
<keyword evidence="2" id="KW-0812">Transmembrane</keyword>
<dbReference type="Pfam" id="PF07332">
    <property type="entry name" value="Phage_holin_3_6"/>
    <property type="match status" value="1"/>
</dbReference>
<dbReference type="EMBL" id="QWKP01000220">
    <property type="protein sequence ID" value="RHA37771.1"/>
    <property type="molecule type" value="Genomic_DNA"/>
</dbReference>
<evidence type="ECO:0000256" key="1">
    <source>
        <dbReference type="SAM" id="MobiDB-lite"/>
    </source>
</evidence>
<proteinExistence type="predicted"/>
<accession>A0A413RHX4</accession>
<evidence type="ECO:0000256" key="2">
    <source>
        <dbReference type="SAM" id="Phobius"/>
    </source>
</evidence>
<sequence>MTGTPGPDQPRSFFDRLTEPLADRAREKLNQAEDKVRASIQAEIDAVQASVRARAVEVRPSAIAFGAAVLLTFFGLALLVTASVLGLVEGGLDPWLAALLVGVALILIAGGFAAWGKARLPKPAPKVAPEPHPAGDQVHPWDN</sequence>
<protein>
    <submittedName>
        <fullName evidence="3">Phage holin family protein</fullName>
    </submittedName>
</protein>
<name>A0A413RHX4_9CELL</name>
<comment type="caution">
    <text evidence="3">The sequence shown here is derived from an EMBL/GenBank/DDBJ whole genome shotgun (WGS) entry which is preliminary data.</text>
</comment>